<dbReference type="InterPro" id="IPR002142">
    <property type="entry name" value="Peptidase_S49"/>
</dbReference>
<comment type="caution">
    <text evidence="7">The sequence shown here is derived from an EMBL/GenBank/DDBJ whole genome shotgun (WGS) entry which is preliminary data.</text>
</comment>
<evidence type="ECO:0000259" key="6">
    <source>
        <dbReference type="Pfam" id="PF01343"/>
    </source>
</evidence>
<keyword evidence="5" id="KW-0472">Membrane</keyword>
<dbReference type="NCBIfam" id="TIGR00706">
    <property type="entry name" value="SppA_dom"/>
    <property type="match status" value="1"/>
</dbReference>
<dbReference type="Gene3D" id="3.90.226.10">
    <property type="entry name" value="2-enoyl-CoA Hydratase, Chain A, domain 1"/>
    <property type="match status" value="2"/>
</dbReference>
<dbReference type="PANTHER" id="PTHR42987">
    <property type="entry name" value="PEPTIDASE S49"/>
    <property type="match status" value="1"/>
</dbReference>
<evidence type="ECO:0000313" key="8">
    <source>
        <dbReference type="Proteomes" id="UP000317158"/>
    </source>
</evidence>
<keyword evidence="2" id="KW-0645">Protease</keyword>
<sequence>MKRVSYLIIGLLIGILIGAIIFIALFSEESLSLGNNVGVIYIEGQIIAGRGGDGYIGSEDIIDQINKALEDRSIKAIVLRINSPGGSPAGAQEVADVIKKAKEKKPIVVSMADTAASAAYYLALPADYIYALPDTITGSIGVMWVHKDESELIENSGLTYTIVKSGKYKDMSASWSKLDGWEEKYMAKIVDDSFNRFINDISSYRGIPIQDVKKMSDGRIYRGEEAKELGLIDEVGTLEDAIQMAAKLANVENPSTKYINKTMVTDKTQNMSNKLLWIDDTFF</sequence>
<gene>
    <name evidence="7" type="primary">sppA</name>
    <name evidence="7" type="ORF">EF806_05245</name>
</gene>
<evidence type="ECO:0000256" key="3">
    <source>
        <dbReference type="ARBA" id="ARBA00022801"/>
    </source>
</evidence>
<name>A0A520KRJ0_METT2</name>
<feature type="transmembrane region" description="Helical" evidence="5">
    <location>
        <begin position="6"/>
        <end position="26"/>
    </location>
</feature>
<dbReference type="PANTHER" id="PTHR42987:SF4">
    <property type="entry name" value="PROTEASE SOHB-RELATED"/>
    <property type="match status" value="1"/>
</dbReference>
<keyword evidence="5" id="KW-1133">Transmembrane helix</keyword>
<dbReference type="EMBL" id="RXIF01000010">
    <property type="protein sequence ID" value="RZN64027.1"/>
    <property type="molecule type" value="Genomic_DNA"/>
</dbReference>
<dbReference type="AlphaFoldDB" id="A0A520KRJ0"/>
<keyword evidence="4" id="KW-0720">Serine protease</keyword>
<dbReference type="InterPro" id="IPR004635">
    <property type="entry name" value="Pept_S49_SppA"/>
</dbReference>
<evidence type="ECO:0000256" key="4">
    <source>
        <dbReference type="ARBA" id="ARBA00022825"/>
    </source>
</evidence>
<dbReference type="GO" id="GO:0006508">
    <property type="term" value="P:proteolysis"/>
    <property type="evidence" value="ECO:0007669"/>
    <property type="project" value="UniProtKB-KW"/>
</dbReference>
<proteinExistence type="inferred from homology"/>
<comment type="similarity">
    <text evidence="1">Belongs to the peptidase S49 family.</text>
</comment>
<dbReference type="CDD" id="cd07023">
    <property type="entry name" value="S49_Sppa_N_C"/>
    <property type="match status" value="1"/>
</dbReference>
<feature type="domain" description="Peptidase S49" evidence="6">
    <location>
        <begin position="100"/>
        <end position="251"/>
    </location>
</feature>
<dbReference type="InterPro" id="IPR047272">
    <property type="entry name" value="S49_SppA_C"/>
</dbReference>
<dbReference type="Proteomes" id="UP000317158">
    <property type="component" value="Unassembled WGS sequence"/>
</dbReference>
<evidence type="ECO:0000313" key="7">
    <source>
        <dbReference type="EMBL" id="RZN64027.1"/>
    </source>
</evidence>
<reference evidence="7 8" key="1">
    <citation type="journal article" date="2019" name="Nat. Microbiol.">
        <title>Wide diversity of methane and short-chain alkane metabolisms in uncultured archaea.</title>
        <authorList>
            <person name="Borrel G."/>
            <person name="Adam P.S."/>
            <person name="McKay L.J."/>
            <person name="Chen L.X."/>
            <person name="Sierra-Garcia I.N."/>
            <person name="Sieber C.M."/>
            <person name="Letourneur Q."/>
            <person name="Ghozlane A."/>
            <person name="Andersen G.L."/>
            <person name="Li W.J."/>
            <person name="Hallam S.J."/>
            <person name="Muyzer G."/>
            <person name="de Oliveira V.M."/>
            <person name="Inskeep W.P."/>
            <person name="Banfield J.F."/>
            <person name="Gribaldo S."/>
        </authorList>
    </citation>
    <scope>NUCLEOTIDE SEQUENCE [LARGE SCALE GENOMIC DNA]</scope>
    <source>
        <strain evidence="7">NM1a</strain>
    </source>
</reference>
<protein>
    <submittedName>
        <fullName evidence="7">Signal peptide peptidase SppA</fullName>
    </submittedName>
</protein>
<organism evidence="7 8">
    <name type="scientific">Methanoliparum thermophilum</name>
    <dbReference type="NCBI Taxonomy" id="2491083"/>
    <lineage>
        <taxon>Archaea</taxon>
        <taxon>Methanobacteriati</taxon>
        <taxon>Methanobacteriota</taxon>
        <taxon>Candidatus Methanoliparia</taxon>
        <taxon>Candidatus Methanoliparales</taxon>
        <taxon>Candidatus Methanoliparaceae</taxon>
        <taxon>Candidatus Methanoliparum</taxon>
    </lineage>
</organism>
<dbReference type="Pfam" id="PF01343">
    <property type="entry name" value="Peptidase_S49"/>
    <property type="match status" value="1"/>
</dbReference>
<keyword evidence="3" id="KW-0378">Hydrolase</keyword>
<dbReference type="GO" id="GO:0008236">
    <property type="term" value="F:serine-type peptidase activity"/>
    <property type="evidence" value="ECO:0007669"/>
    <property type="project" value="UniProtKB-KW"/>
</dbReference>
<evidence type="ECO:0000256" key="1">
    <source>
        <dbReference type="ARBA" id="ARBA00008683"/>
    </source>
</evidence>
<dbReference type="InterPro" id="IPR029045">
    <property type="entry name" value="ClpP/crotonase-like_dom_sf"/>
</dbReference>
<dbReference type="SUPFAM" id="SSF52096">
    <property type="entry name" value="ClpP/crotonase"/>
    <property type="match status" value="1"/>
</dbReference>
<evidence type="ECO:0000256" key="2">
    <source>
        <dbReference type="ARBA" id="ARBA00022670"/>
    </source>
</evidence>
<accession>A0A520KRJ0</accession>
<keyword evidence="5" id="KW-0812">Transmembrane</keyword>
<evidence type="ECO:0000256" key="5">
    <source>
        <dbReference type="SAM" id="Phobius"/>
    </source>
</evidence>